<dbReference type="EMBL" id="DF142866">
    <property type="protein sequence ID" value="GAA48044.1"/>
    <property type="molecule type" value="Genomic_DNA"/>
</dbReference>
<feature type="compositionally biased region" description="Polar residues" evidence="1">
    <location>
        <begin position="46"/>
        <end position="62"/>
    </location>
</feature>
<protein>
    <submittedName>
        <fullName evidence="2">Uncharacterized protein</fullName>
    </submittedName>
</protein>
<reference key="2">
    <citation type="submission" date="2011-10" db="EMBL/GenBank/DDBJ databases">
        <title>The genome and transcriptome sequence of Clonorchis sinensis provide insights into the carcinogenic liver fluke.</title>
        <authorList>
            <person name="Wang X."/>
            <person name="Huang Y."/>
            <person name="Chen W."/>
            <person name="Liu H."/>
            <person name="Guo L."/>
            <person name="Chen Y."/>
            <person name="Luo F."/>
            <person name="Zhou W."/>
            <person name="Sun J."/>
            <person name="Mao Q."/>
            <person name="Liang P."/>
            <person name="Zhou C."/>
            <person name="Tian Y."/>
            <person name="Men J."/>
            <person name="Lv X."/>
            <person name="Huang L."/>
            <person name="Zhou J."/>
            <person name="Hu Y."/>
            <person name="Li R."/>
            <person name="Zhang F."/>
            <person name="Lei H."/>
            <person name="Li X."/>
            <person name="Hu X."/>
            <person name="Liang C."/>
            <person name="Xu J."/>
            <person name="Wu Z."/>
            <person name="Yu X."/>
        </authorList>
    </citation>
    <scope>NUCLEOTIDE SEQUENCE</scope>
    <source>
        <strain>Henan</strain>
    </source>
</reference>
<feature type="region of interest" description="Disordered" evidence="1">
    <location>
        <begin position="43"/>
        <end position="62"/>
    </location>
</feature>
<proteinExistence type="predicted"/>
<dbReference type="AlphaFoldDB" id="G7Y508"/>
<name>G7Y508_CLOSI</name>
<reference evidence="2" key="1">
    <citation type="journal article" date="2011" name="Genome Biol.">
        <title>The draft genome of the carcinogenic human liver fluke Clonorchis sinensis.</title>
        <authorList>
            <person name="Wang X."/>
            <person name="Chen W."/>
            <person name="Huang Y."/>
            <person name="Sun J."/>
            <person name="Men J."/>
            <person name="Liu H."/>
            <person name="Luo F."/>
            <person name="Guo L."/>
            <person name="Lv X."/>
            <person name="Deng C."/>
            <person name="Zhou C."/>
            <person name="Fan Y."/>
            <person name="Li X."/>
            <person name="Huang L."/>
            <person name="Hu Y."/>
            <person name="Liang C."/>
            <person name="Hu X."/>
            <person name="Xu J."/>
            <person name="Yu X."/>
        </authorList>
    </citation>
    <scope>NUCLEOTIDE SEQUENCE [LARGE SCALE GENOMIC DNA]</scope>
    <source>
        <strain evidence="2">Henan</strain>
    </source>
</reference>
<evidence type="ECO:0000313" key="3">
    <source>
        <dbReference type="Proteomes" id="UP000008909"/>
    </source>
</evidence>
<feature type="region of interest" description="Disordered" evidence="1">
    <location>
        <begin position="1"/>
        <end position="20"/>
    </location>
</feature>
<evidence type="ECO:0000313" key="2">
    <source>
        <dbReference type="EMBL" id="GAA48044.1"/>
    </source>
</evidence>
<keyword evidence="3" id="KW-1185">Reference proteome</keyword>
<accession>G7Y508</accession>
<evidence type="ECO:0000256" key="1">
    <source>
        <dbReference type="SAM" id="MobiDB-lite"/>
    </source>
</evidence>
<gene>
    <name evidence="2" type="ORF">CLF_101112</name>
</gene>
<organism evidence="2 3">
    <name type="scientific">Clonorchis sinensis</name>
    <name type="common">Chinese liver fluke</name>
    <dbReference type="NCBI Taxonomy" id="79923"/>
    <lineage>
        <taxon>Eukaryota</taxon>
        <taxon>Metazoa</taxon>
        <taxon>Spiralia</taxon>
        <taxon>Lophotrochozoa</taxon>
        <taxon>Platyhelminthes</taxon>
        <taxon>Trematoda</taxon>
        <taxon>Digenea</taxon>
        <taxon>Opisthorchiida</taxon>
        <taxon>Opisthorchiata</taxon>
        <taxon>Opisthorchiidae</taxon>
        <taxon>Clonorchis</taxon>
    </lineage>
</organism>
<sequence length="62" mass="7138">MMPPRLSMKRLQSECPAQRTIKRPSTLPELPTFSTLETKPLRCHTVRSQARNTQRSSDQSNL</sequence>
<dbReference type="Proteomes" id="UP000008909">
    <property type="component" value="Unassembled WGS sequence"/>
</dbReference>